<feature type="compositionally biased region" description="Acidic residues" evidence="1">
    <location>
        <begin position="307"/>
        <end position="327"/>
    </location>
</feature>
<dbReference type="Proteomes" id="UP000693981">
    <property type="component" value="Unassembled WGS sequence"/>
</dbReference>
<feature type="compositionally biased region" description="Acidic residues" evidence="1">
    <location>
        <begin position="290"/>
        <end position="299"/>
    </location>
</feature>
<gene>
    <name evidence="2" type="ORF">PHYBOEH_007918</name>
</gene>
<reference evidence="2" key="1">
    <citation type="submission" date="2021-02" db="EMBL/GenBank/DDBJ databases">
        <authorList>
            <person name="Palmer J.M."/>
        </authorList>
    </citation>
    <scope>NUCLEOTIDE SEQUENCE</scope>
    <source>
        <strain evidence="2">SCRP23</strain>
    </source>
</reference>
<proteinExistence type="predicted"/>
<sequence length="416" mass="46857">MTSAETLSTNTFALCELLSLEWHVYAHTIVEPVETSSKKKQAKKQVRTSPRSEDTALSVYYQRLQQRDVLCVLIKGQQKDISSSAEQQKEKGELWVFFVNGKQSGVTVEPPTGVCEKDSGSWVENEQSLGVEVQKQFFAALAADMEQKFAAQNEFVLQTDGFYEPNDAKFIFRCPSLTKLNHFEVYLEEAFPTPVFQLHFRLVEPSNLLTVAVDVVKKEQVATAAVELGDMRSSWERLVGLPSRNDHSMVDVWHLSDGLVPRIISETKYSDVVPWFRAEFKRRHKRRMEDDDENAANEDELAKKDENEEDADEDDDDTTQDPDVETDELLRRPLSSGSAKAKRKRDSADSAENDESFAPTSPDTHVNTPEAVGPIQEALDGRPVKTHPLLQALQDYVDEEGKIKLEESLTSSTAIG</sequence>
<name>A0A8T1W4G1_9STRA</name>
<dbReference type="OrthoDB" id="103819at2759"/>
<dbReference type="EMBL" id="JAGDFL010000449">
    <property type="protein sequence ID" value="KAG7388265.1"/>
    <property type="molecule type" value="Genomic_DNA"/>
</dbReference>
<feature type="region of interest" description="Disordered" evidence="1">
    <location>
        <begin position="284"/>
        <end position="386"/>
    </location>
</feature>
<evidence type="ECO:0000256" key="1">
    <source>
        <dbReference type="SAM" id="MobiDB-lite"/>
    </source>
</evidence>
<evidence type="ECO:0000313" key="2">
    <source>
        <dbReference type="EMBL" id="KAG7388265.1"/>
    </source>
</evidence>
<feature type="compositionally biased region" description="Polar residues" evidence="1">
    <location>
        <begin position="358"/>
        <end position="367"/>
    </location>
</feature>
<evidence type="ECO:0000313" key="3">
    <source>
        <dbReference type="Proteomes" id="UP000693981"/>
    </source>
</evidence>
<protein>
    <submittedName>
        <fullName evidence="2">Uncharacterized protein</fullName>
    </submittedName>
</protein>
<comment type="caution">
    <text evidence="2">The sequence shown here is derived from an EMBL/GenBank/DDBJ whole genome shotgun (WGS) entry which is preliminary data.</text>
</comment>
<keyword evidence="3" id="KW-1185">Reference proteome</keyword>
<dbReference type="AlphaFoldDB" id="A0A8T1W4G1"/>
<organism evidence="2 3">
    <name type="scientific">Phytophthora boehmeriae</name>
    <dbReference type="NCBI Taxonomy" id="109152"/>
    <lineage>
        <taxon>Eukaryota</taxon>
        <taxon>Sar</taxon>
        <taxon>Stramenopiles</taxon>
        <taxon>Oomycota</taxon>
        <taxon>Peronosporomycetes</taxon>
        <taxon>Peronosporales</taxon>
        <taxon>Peronosporaceae</taxon>
        <taxon>Phytophthora</taxon>
    </lineage>
</organism>
<accession>A0A8T1W4G1</accession>